<evidence type="ECO:0000259" key="1">
    <source>
        <dbReference type="Pfam" id="PF08808"/>
    </source>
</evidence>
<dbReference type="InterPro" id="IPR014914">
    <property type="entry name" value="RES_dom"/>
</dbReference>
<dbReference type="Pfam" id="PF18870">
    <property type="entry name" value="HEPN_RES_NTD1"/>
    <property type="match status" value="1"/>
</dbReference>
<dbReference type="Pfam" id="PF08808">
    <property type="entry name" value="RES"/>
    <property type="match status" value="1"/>
</dbReference>
<evidence type="ECO:0008006" key="4">
    <source>
        <dbReference type="Google" id="ProtNLM"/>
    </source>
</evidence>
<feature type="domain" description="RES" evidence="1">
    <location>
        <begin position="213"/>
        <end position="359"/>
    </location>
</feature>
<comment type="caution">
    <text evidence="3">The sequence shown here is derived from an EMBL/GenBank/DDBJ whole genome shotgun (WGS) entry which is preliminary data.</text>
</comment>
<proteinExistence type="predicted"/>
<reference evidence="3" key="1">
    <citation type="submission" date="2019-08" db="EMBL/GenBank/DDBJ databases">
        <authorList>
            <person name="Kucharzyk K."/>
            <person name="Murdoch R.W."/>
            <person name="Higgins S."/>
            <person name="Loffler F."/>
        </authorList>
    </citation>
    <scope>NUCLEOTIDE SEQUENCE</scope>
</reference>
<dbReference type="AlphaFoldDB" id="A0A644YSQ9"/>
<name>A0A644YSQ9_9ZZZZ</name>
<protein>
    <recommendedName>
        <fullName evidence="4">RES domain-containing protein</fullName>
    </recommendedName>
</protein>
<feature type="domain" description="HEPN/RES N-terminal" evidence="2">
    <location>
        <begin position="40"/>
        <end position="157"/>
    </location>
</feature>
<evidence type="ECO:0000313" key="3">
    <source>
        <dbReference type="EMBL" id="MPM30901.1"/>
    </source>
</evidence>
<gene>
    <name evidence="3" type="ORF">SDC9_77454</name>
</gene>
<evidence type="ECO:0000259" key="2">
    <source>
        <dbReference type="Pfam" id="PF18870"/>
    </source>
</evidence>
<sequence>MGYWKNKLLEWDQRGYGSIGTVVCHGCFGDYAIKEYIKRHGKRQKCDYCHNIRKSHSLEEVIGLIVESAYAEYEDANGCMGYESKEGGFIGANTFDAYDFIHDELNQEMEIENEDLLNDITNTISDSITWCEYNPYGLRLHEYDYQEWEKFTNEVKKTPSKKIMSYDILKKISLYIEELDLIVQSGKGCGFYRSRGHTKLETYSSAKSLGAPPTDSATANRFSKCGESMFYGAEDIDTTLEEIADQKYEAVTTAKFYPTRSLLLLDLTKIKKIKWISLFDERRELRSPLIFLREFQKAIAQPVNGVIEEYLPTQMFSTYLRTIFKTATGACLDGIIYESSRIANKKCYALFFNNDDMVENKSNKFNKLWVDKSTIKRM</sequence>
<organism evidence="3">
    <name type="scientific">bioreactor metagenome</name>
    <dbReference type="NCBI Taxonomy" id="1076179"/>
    <lineage>
        <taxon>unclassified sequences</taxon>
        <taxon>metagenomes</taxon>
        <taxon>ecological metagenomes</taxon>
    </lineage>
</organism>
<dbReference type="InterPro" id="IPR041206">
    <property type="entry name" value="HEPN/RES_NTD1"/>
</dbReference>
<accession>A0A644YSQ9</accession>
<dbReference type="EMBL" id="VSSQ01005922">
    <property type="protein sequence ID" value="MPM30901.1"/>
    <property type="molecule type" value="Genomic_DNA"/>
</dbReference>